<dbReference type="SMART" id="SM00254">
    <property type="entry name" value="ShKT"/>
    <property type="match status" value="2"/>
</dbReference>
<evidence type="ECO:0000313" key="5">
    <source>
        <dbReference type="WBParaSite" id="PSU_v2.g16219.t1"/>
    </source>
</evidence>
<dbReference type="Gene3D" id="1.10.10.1870">
    <property type="entry name" value="ShTK domain-like"/>
    <property type="match status" value="1"/>
</dbReference>
<dbReference type="Gene3D" id="1.10.10.1940">
    <property type="match status" value="1"/>
</dbReference>
<dbReference type="Pfam" id="PF01549">
    <property type="entry name" value="ShK"/>
    <property type="match status" value="2"/>
</dbReference>
<feature type="chain" id="PRO_5037710829" evidence="2">
    <location>
        <begin position="18"/>
        <end position="127"/>
    </location>
</feature>
<keyword evidence="1" id="KW-1015">Disulfide bond</keyword>
<sequence length="127" mass="13894">MMKGLMIFCFLFILISGQSTTTDAAAQDSTTVFVSTQSDAGNTVAATASTAVACVDTIADCSKYIAQCSDPNYQTIMYQKCRKTCNLCNACLDLDARCPQWARNGFCANPFYQQIWSECRKSCAICK</sequence>
<evidence type="ECO:0000259" key="3">
    <source>
        <dbReference type="PROSITE" id="PS51670"/>
    </source>
</evidence>
<organism evidence="4 5">
    <name type="scientific">Panagrolaimus superbus</name>
    <dbReference type="NCBI Taxonomy" id="310955"/>
    <lineage>
        <taxon>Eukaryota</taxon>
        <taxon>Metazoa</taxon>
        <taxon>Ecdysozoa</taxon>
        <taxon>Nematoda</taxon>
        <taxon>Chromadorea</taxon>
        <taxon>Rhabditida</taxon>
        <taxon>Tylenchina</taxon>
        <taxon>Panagrolaimomorpha</taxon>
        <taxon>Panagrolaimoidea</taxon>
        <taxon>Panagrolaimidae</taxon>
        <taxon>Panagrolaimus</taxon>
    </lineage>
</organism>
<keyword evidence="4" id="KW-1185">Reference proteome</keyword>
<dbReference type="WBParaSite" id="PSU_v2.g16219.t1">
    <property type="protein sequence ID" value="PSU_v2.g16219.t1"/>
    <property type="gene ID" value="PSU_v2.g16219"/>
</dbReference>
<dbReference type="Proteomes" id="UP000887577">
    <property type="component" value="Unplaced"/>
</dbReference>
<evidence type="ECO:0000256" key="2">
    <source>
        <dbReference type="SAM" id="SignalP"/>
    </source>
</evidence>
<dbReference type="AlphaFoldDB" id="A0A914YBT3"/>
<feature type="domain" description="ShKT" evidence="3">
    <location>
        <begin position="54"/>
        <end position="88"/>
    </location>
</feature>
<evidence type="ECO:0000313" key="4">
    <source>
        <dbReference type="Proteomes" id="UP000887577"/>
    </source>
</evidence>
<evidence type="ECO:0000256" key="1">
    <source>
        <dbReference type="PROSITE-ProRule" id="PRU01005"/>
    </source>
</evidence>
<feature type="disulfide bond" evidence="1">
    <location>
        <begin position="54"/>
        <end position="88"/>
    </location>
</feature>
<proteinExistence type="predicted"/>
<reference evidence="5" key="1">
    <citation type="submission" date="2022-11" db="UniProtKB">
        <authorList>
            <consortium name="WormBaseParasite"/>
        </authorList>
    </citation>
    <scope>IDENTIFICATION</scope>
</reference>
<feature type="signal peptide" evidence="2">
    <location>
        <begin position="1"/>
        <end position="17"/>
    </location>
</feature>
<accession>A0A914YBT3</accession>
<keyword evidence="2" id="KW-0732">Signal</keyword>
<dbReference type="InterPro" id="IPR003582">
    <property type="entry name" value="ShKT_dom"/>
</dbReference>
<name>A0A914YBT3_9BILA</name>
<feature type="domain" description="ShKT" evidence="3">
    <location>
        <begin position="91"/>
        <end position="126"/>
    </location>
</feature>
<protein>
    <submittedName>
        <fullName evidence="5">ShKT domain-containing protein</fullName>
    </submittedName>
</protein>
<dbReference type="PANTHER" id="PTHR21724:SF108">
    <property type="entry name" value="SHKT DOMAIN-CONTAINING PROTEIN"/>
    <property type="match status" value="1"/>
</dbReference>
<dbReference type="PROSITE" id="PS51670">
    <property type="entry name" value="SHKT"/>
    <property type="match status" value="2"/>
</dbReference>
<dbReference type="PANTHER" id="PTHR21724">
    <property type="entry name" value="SHKT DOMAIN-CONTAINING PROTEIN"/>
    <property type="match status" value="1"/>
</dbReference>
<comment type="caution">
    <text evidence="1">Lacks conserved residue(s) required for the propagation of feature annotation.</text>
</comment>